<protein>
    <submittedName>
        <fullName evidence="3">RPA-interacting protein</fullName>
    </submittedName>
</protein>
<evidence type="ECO:0000313" key="2">
    <source>
        <dbReference type="Proteomes" id="UP000245341"/>
    </source>
</evidence>
<proteinExistence type="predicted"/>
<dbReference type="InterPro" id="IPR028156">
    <property type="entry name" value="RIP"/>
</dbReference>
<accession>A0A7F8Q912</accession>
<organism evidence="2 3">
    <name type="scientific">Leptonychotes weddellii</name>
    <name type="common">Weddell seal</name>
    <name type="synonym">Otaria weddellii</name>
    <dbReference type="NCBI Taxonomy" id="9713"/>
    <lineage>
        <taxon>Eukaryota</taxon>
        <taxon>Metazoa</taxon>
        <taxon>Chordata</taxon>
        <taxon>Craniata</taxon>
        <taxon>Vertebrata</taxon>
        <taxon>Euteleostomi</taxon>
        <taxon>Mammalia</taxon>
        <taxon>Eutheria</taxon>
        <taxon>Laurasiatheria</taxon>
        <taxon>Carnivora</taxon>
        <taxon>Caniformia</taxon>
        <taxon>Pinnipedia</taxon>
        <taxon>Phocidae</taxon>
        <taxon>Monachinae</taxon>
        <taxon>Lobodontini</taxon>
        <taxon>Leptonychotes</taxon>
    </lineage>
</organism>
<dbReference type="GeneID" id="102728601"/>
<dbReference type="Proteomes" id="UP000245341">
    <property type="component" value="Unplaced"/>
</dbReference>
<dbReference type="PANTHER" id="PTHR31742:SF1">
    <property type="entry name" value="RPA-INTERACTING PROTEIN"/>
    <property type="match status" value="1"/>
</dbReference>
<dbReference type="OrthoDB" id="435311at2759"/>
<dbReference type="CTD" id="84268"/>
<evidence type="ECO:0000313" key="3">
    <source>
        <dbReference type="RefSeq" id="XP_030877745.1"/>
    </source>
</evidence>
<dbReference type="GO" id="GO:0016605">
    <property type="term" value="C:PML body"/>
    <property type="evidence" value="ECO:0007669"/>
    <property type="project" value="TreeGrafter"/>
</dbReference>
<sequence length="291" mass="31784">FTGLTPCLSPSKACLERMRNSRDRLLNRYRQAGGNMPRRSQNTLLVQEVMEEEWSALQCVDSCPEVSTQLEELLDVTVLEENQQEMADQEWCILREYEKSLQFDEKCLSVMLAEWEANALICPVCTKSNVSVSGGVVACPCGLYLPSHVSVPLPTGVCLLEAPSLALLEPVVHVCSRRPGRLAPVAALETFTAGTPVPGLPAKFPRGKTQRVALSGGTGPERWRRRRVTPSGRFGSARGHEGLALSRQPATSPSAHPELVELAPAGLWHRPLRPNPDAHPLQPVAQSANTD</sequence>
<name>A0A7F8Q912_LEPWE</name>
<evidence type="ECO:0000256" key="1">
    <source>
        <dbReference type="SAM" id="MobiDB-lite"/>
    </source>
</evidence>
<feature type="region of interest" description="Disordered" evidence="1">
    <location>
        <begin position="198"/>
        <end position="291"/>
    </location>
</feature>
<keyword evidence="2" id="KW-1185">Reference proteome</keyword>
<gene>
    <name evidence="3" type="primary">RPAIN</name>
</gene>
<dbReference type="GO" id="GO:0006606">
    <property type="term" value="P:protein import into nucleus"/>
    <property type="evidence" value="ECO:0007669"/>
    <property type="project" value="TreeGrafter"/>
</dbReference>
<feature type="non-terminal residue" evidence="3">
    <location>
        <position position="1"/>
    </location>
</feature>
<dbReference type="RefSeq" id="XP_030877745.1">
    <property type="nucleotide sequence ID" value="XM_031021885.1"/>
</dbReference>
<dbReference type="AlphaFoldDB" id="A0A7F8Q912"/>
<dbReference type="PANTHER" id="PTHR31742">
    <property type="entry name" value="RPA-INTERACTING PROTEIN RPAIN"/>
    <property type="match status" value="1"/>
</dbReference>
<reference evidence="3" key="1">
    <citation type="submission" date="2025-08" db="UniProtKB">
        <authorList>
            <consortium name="RefSeq"/>
        </authorList>
    </citation>
    <scope>IDENTIFICATION</scope>
    <source>
        <tissue evidence="3">Liver</tissue>
    </source>
</reference>
<dbReference type="KEGG" id="lww:102728601"/>